<comment type="caution">
    <text evidence="1">The sequence shown here is derived from an EMBL/GenBank/DDBJ whole genome shotgun (WGS) entry which is preliminary data.</text>
</comment>
<organism evidence="1 2">
    <name type="scientific">Rhodopirellula europaea SH398</name>
    <dbReference type="NCBI Taxonomy" id="1263868"/>
    <lineage>
        <taxon>Bacteria</taxon>
        <taxon>Pseudomonadati</taxon>
        <taxon>Planctomycetota</taxon>
        <taxon>Planctomycetia</taxon>
        <taxon>Pirellulales</taxon>
        <taxon>Pirellulaceae</taxon>
        <taxon>Rhodopirellula</taxon>
    </lineage>
</organism>
<dbReference type="Proteomes" id="UP000011996">
    <property type="component" value="Unassembled WGS sequence"/>
</dbReference>
<evidence type="ECO:0000313" key="2">
    <source>
        <dbReference type="Proteomes" id="UP000011996"/>
    </source>
</evidence>
<dbReference type="EMBL" id="ANOF01000092">
    <property type="protein sequence ID" value="EMI26506.1"/>
    <property type="molecule type" value="Genomic_DNA"/>
</dbReference>
<sequence length="58" mass="6768">MTVKDLTNFTVRDRHLASAQSRERPQQLDLRIDSTNNLQRSRRIFDSDVIVDLLKLGN</sequence>
<name>M5S4W9_9BACT</name>
<evidence type="ECO:0000313" key="1">
    <source>
        <dbReference type="EMBL" id="EMI26506.1"/>
    </source>
</evidence>
<proteinExistence type="predicted"/>
<gene>
    <name evidence="1" type="ORF">RESH_03006</name>
</gene>
<accession>M5S4W9</accession>
<dbReference type="AlphaFoldDB" id="M5S4W9"/>
<protein>
    <submittedName>
        <fullName evidence="1">Uncharacterized protein</fullName>
    </submittedName>
</protein>
<reference evidence="1 2" key="1">
    <citation type="journal article" date="2013" name="Mar. Genomics">
        <title>Expression of sulfatases in Rhodopirellula baltica and the diversity of sulfatases in the genus Rhodopirellula.</title>
        <authorList>
            <person name="Wegner C.E."/>
            <person name="Richter-Heitmann T."/>
            <person name="Klindworth A."/>
            <person name="Klockow C."/>
            <person name="Richter M."/>
            <person name="Achstetter T."/>
            <person name="Glockner F.O."/>
            <person name="Harder J."/>
        </authorList>
    </citation>
    <scope>NUCLEOTIDE SEQUENCE [LARGE SCALE GENOMIC DNA]</scope>
    <source>
        <strain evidence="1 2">SH398</strain>
    </source>
</reference>
<dbReference type="PATRIC" id="fig|1263868.3.peg.3250"/>